<dbReference type="InterPro" id="IPR010610">
    <property type="entry name" value="EryCIII-like_C"/>
</dbReference>
<dbReference type="Gene3D" id="3.40.50.2000">
    <property type="entry name" value="Glycogen Phosphorylase B"/>
    <property type="match status" value="2"/>
</dbReference>
<feature type="domain" description="Erythromycin biosynthesis protein CIII-like C-terminal" evidence="4">
    <location>
        <begin position="488"/>
        <end position="592"/>
    </location>
</feature>
<protein>
    <recommendedName>
        <fullName evidence="7">Glycosyltransferase family 28 N-terminal domain-containing protein</fullName>
    </recommendedName>
</protein>
<dbReference type="CDD" id="cd03784">
    <property type="entry name" value="GT1_Gtf-like"/>
    <property type="match status" value="1"/>
</dbReference>
<feature type="region of interest" description="Disordered" evidence="2">
    <location>
        <begin position="883"/>
        <end position="942"/>
    </location>
</feature>
<dbReference type="Pfam" id="PF03033">
    <property type="entry name" value="Glyco_transf_28"/>
    <property type="match status" value="1"/>
</dbReference>
<gene>
    <name evidence="5" type="ORF">AAF712_003586</name>
</gene>
<dbReference type="PANTHER" id="PTHR48050:SF13">
    <property type="entry name" value="STEROL 3-BETA-GLUCOSYLTRANSFERASE UGT80A2"/>
    <property type="match status" value="1"/>
</dbReference>
<comment type="caution">
    <text evidence="5">The sequence shown here is derived from an EMBL/GenBank/DDBJ whole genome shotgun (WGS) entry which is preliminary data.</text>
</comment>
<evidence type="ECO:0000259" key="4">
    <source>
        <dbReference type="Pfam" id="PF06722"/>
    </source>
</evidence>
<name>A0ABR3A6E6_9AGAR</name>
<feature type="region of interest" description="Disordered" evidence="2">
    <location>
        <begin position="1016"/>
        <end position="1035"/>
    </location>
</feature>
<dbReference type="EMBL" id="JBBXMP010000013">
    <property type="protein sequence ID" value="KAL0069223.1"/>
    <property type="molecule type" value="Genomic_DNA"/>
</dbReference>
<evidence type="ECO:0008006" key="7">
    <source>
        <dbReference type="Google" id="ProtNLM"/>
    </source>
</evidence>
<dbReference type="InterPro" id="IPR002213">
    <property type="entry name" value="UDP_glucos_trans"/>
</dbReference>
<dbReference type="InterPro" id="IPR050426">
    <property type="entry name" value="Glycosyltransferase_28"/>
</dbReference>
<accession>A0ABR3A6E6</accession>
<evidence type="ECO:0000313" key="5">
    <source>
        <dbReference type="EMBL" id="KAL0069223.1"/>
    </source>
</evidence>
<evidence type="ECO:0000313" key="6">
    <source>
        <dbReference type="Proteomes" id="UP001437256"/>
    </source>
</evidence>
<proteinExistence type="predicted"/>
<dbReference type="PANTHER" id="PTHR48050">
    <property type="entry name" value="STEROL 3-BETA-GLUCOSYLTRANSFERASE"/>
    <property type="match status" value="1"/>
</dbReference>
<evidence type="ECO:0000256" key="2">
    <source>
        <dbReference type="SAM" id="MobiDB-lite"/>
    </source>
</evidence>
<dbReference type="Proteomes" id="UP001437256">
    <property type="component" value="Unassembled WGS sequence"/>
</dbReference>
<sequence>MATNDSKCASTSSLGTYSAISTYSGETDDSDWTVVQTAEGKEGEDDAKYGQSTMFAGSNIIHAPITLRRKLPDPPPPPRGSRVKKKDGAKGMATIGQSSGSNVDLVDAENVQTLHRNYSRYAKWGKGLESKASLERDGSISISLNLKKKLPDLPKNYAQEVEEFGVDQSPPNPRDVPTMSIVIMIVGSRGDVQPYVALGRRLAQHGHRIRIASHETFRLFVEGQGLEFFDIGGDPRELMSYMVKNPGLMPAFESMTNGDVGKKRKMLAEIMDGCWRSCYAPCPIRGRTFAADAIISNPPAFAHIHCAEALGIPLLLTFTMPWSPTTEFHHPLVNVKESNAKKGMTNYLSYALADILTWQGIGDLVNTFRSDVLKLKTLSMRTGPGLVDTLKVPWTYCMSPALVPKPLDWKNHIADVVGFYYLDLATSYTPPDDLTDFLAAGDPPIYIGFGSVVVDDAAVMTETVFEATRRAGVRALVSAGWGGLGGVSIPSHVFILGNIPHDWLFDQGRVAAVVHHGGAGTTAAGLSKGRPTVVVPFFGDQAFWGNMIHRAGAGPAPIHHKDLNADNLCAAITYAISPEAKTAAAQMAEQIRSEDGVGAGVDSFYRHLPLKYMRCDLDPTRLAVWWSTEHCLRLSGFAAQTLADAGKLDMATLDLHRSKEYTLTKTLVTDPISGSATAIFWTLTHLYEGIVQSIVSPRQGIIKTGAAIPGGVVDIVSSIYKGFHGLPELYGAELRPEPEVTGLTSGLKEAGKGFYYGLVDGVASLWREPLRGARKEGFVGALKGSARGLGNVTLLPSAGLVGLVKHPMKGALRSIQSLTTSKEKDHVQYRTRMVAARKAADAGTALERHIVLQNFEEAETKKRSRRQIYGKLASEYMFAEQRLPRPSSQISPTASSVSTLSPPSSPSTPTSTSPVSLPPSRAYDNHPLPPIPSEGKRTKKKSDLDEVFEREFTLAIEQSLAEGQKQSAMCYEDENGQLVRIDDDDLDEMLQRDIDFAVGLSLADQERHNVTWADLHGESSTSGATSSSAMGGADDDIQRDIDLAIRLSLEEQQQQQSELWSLYRRS</sequence>
<feature type="domain" description="Glycosyltransferase family 28 N-terminal" evidence="3">
    <location>
        <begin position="181"/>
        <end position="327"/>
    </location>
</feature>
<organism evidence="5 6">
    <name type="scientific">Marasmius tenuissimus</name>
    <dbReference type="NCBI Taxonomy" id="585030"/>
    <lineage>
        <taxon>Eukaryota</taxon>
        <taxon>Fungi</taxon>
        <taxon>Dikarya</taxon>
        <taxon>Basidiomycota</taxon>
        <taxon>Agaricomycotina</taxon>
        <taxon>Agaricomycetes</taxon>
        <taxon>Agaricomycetidae</taxon>
        <taxon>Agaricales</taxon>
        <taxon>Marasmiineae</taxon>
        <taxon>Marasmiaceae</taxon>
        <taxon>Marasmius</taxon>
    </lineage>
</organism>
<keyword evidence="1" id="KW-0808">Transferase</keyword>
<dbReference type="SUPFAM" id="SSF53756">
    <property type="entry name" value="UDP-Glycosyltransferase/glycogen phosphorylase"/>
    <property type="match status" value="1"/>
</dbReference>
<evidence type="ECO:0000259" key="3">
    <source>
        <dbReference type="Pfam" id="PF03033"/>
    </source>
</evidence>
<feature type="compositionally biased region" description="Low complexity" evidence="2">
    <location>
        <begin position="891"/>
        <end position="920"/>
    </location>
</feature>
<dbReference type="InterPro" id="IPR004276">
    <property type="entry name" value="GlycoTrans_28_N"/>
</dbReference>
<feature type="compositionally biased region" description="Low complexity" evidence="2">
    <location>
        <begin position="1019"/>
        <end position="1032"/>
    </location>
</feature>
<keyword evidence="6" id="KW-1185">Reference proteome</keyword>
<feature type="region of interest" description="Disordered" evidence="2">
    <location>
        <begin position="66"/>
        <end position="100"/>
    </location>
</feature>
<evidence type="ECO:0000256" key="1">
    <source>
        <dbReference type="ARBA" id="ARBA00022679"/>
    </source>
</evidence>
<reference evidence="5 6" key="1">
    <citation type="submission" date="2024-05" db="EMBL/GenBank/DDBJ databases">
        <title>A draft genome resource for the thread blight pathogen Marasmius tenuissimus strain MS-2.</title>
        <authorList>
            <person name="Yulfo-Soto G.E."/>
            <person name="Baruah I.K."/>
            <person name="Amoako-Attah I."/>
            <person name="Bukari Y."/>
            <person name="Meinhardt L.W."/>
            <person name="Bailey B.A."/>
            <person name="Cohen S.P."/>
        </authorList>
    </citation>
    <scope>NUCLEOTIDE SEQUENCE [LARGE SCALE GENOMIC DNA]</scope>
    <source>
        <strain evidence="5 6">MS-2</strain>
    </source>
</reference>
<dbReference type="Pfam" id="PF06722">
    <property type="entry name" value="EryCIII-like_C"/>
    <property type="match status" value="1"/>
</dbReference>